<protein>
    <submittedName>
        <fullName evidence="1">Cof-type HAD-IIB family hydrolase</fullName>
    </submittedName>
</protein>
<evidence type="ECO:0000313" key="1">
    <source>
        <dbReference type="EMBL" id="MXQ52396.1"/>
    </source>
</evidence>
<dbReference type="PANTHER" id="PTHR10000">
    <property type="entry name" value="PHOSPHOSERINE PHOSPHATASE"/>
    <property type="match status" value="1"/>
</dbReference>
<dbReference type="InterPro" id="IPR023214">
    <property type="entry name" value="HAD_sf"/>
</dbReference>
<dbReference type="SFLD" id="SFLDS00003">
    <property type="entry name" value="Haloacid_Dehalogenase"/>
    <property type="match status" value="1"/>
</dbReference>
<dbReference type="RefSeq" id="WP_160799423.1">
    <property type="nucleotide sequence ID" value="NZ_WUUL01000001.1"/>
</dbReference>
<accession>A0A6I4VR87</accession>
<dbReference type="Gene3D" id="3.40.50.1000">
    <property type="entry name" value="HAD superfamily/HAD-like"/>
    <property type="match status" value="1"/>
</dbReference>
<sequence length="277" mass="30960">MENRYSLLVSDLDGTLLTSNQKISVRTRHAINQYQQNGGMFTIATGRSLAESYHLLNELKIGLPVILCNGAVLYYPHDEEIQILKTLSKLFVEKILLDIKHIDQTIDLLLFSSTQIYSIRLSPQKAIELSKLGITPTPVHSFAEIKDEIIKLQLIGSSNNIQTLHMISESYSSSQECDIFQSHAHYYEVVPKGISKGNALQYLNQILHIPAERTAAIGDHCNDISMLQLAGLSASVENAHPLVKQCTTLHVPTNDQEGVSYFIENHLLFKGSLNYSL</sequence>
<proteinExistence type="predicted"/>
<dbReference type="PROSITE" id="PS01228">
    <property type="entry name" value="COF_1"/>
    <property type="match status" value="1"/>
</dbReference>
<dbReference type="PANTHER" id="PTHR10000:SF8">
    <property type="entry name" value="HAD SUPERFAMILY HYDROLASE-LIKE, TYPE 3"/>
    <property type="match status" value="1"/>
</dbReference>
<organism evidence="1 2">
    <name type="scientific">Shimazuella alba</name>
    <dbReference type="NCBI Taxonomy" id="2690964"/>
    <lineage>
        <taxon>Bacteria</taxon>
        <taxon>Bacillati</taxon>
        <taxon>Bacillota</taxon>
        <taxon>Bacilli</taxon>
        <taxon>Bacillales</taxon>
        <taxon>Thermoactinomycetaceae</taxon>
        <taxon>Shimazuella</taxon>
    </lineage>
</organism>
<dbReference type="Pfam" id="PF08282">
    <property type="entry name" value="Hydrolase_3"/>
    <property type="match status" value="1"/>
</dbReference>
<dbReference type="SUPFAM" id="SSF56784">
    <property type="entry name" value="HAD-like"/>
    <property type="match status" value="1"/>
</dbReference>
<name>A0A6I4VR87_9BACL</name>
<keyword evidence="2" id="KW-1185">Reference proteome</keyword>
<dbReference type="Proteomes" id="UP000430692">
    <property type="component" value="Unassembled WGS sequence"/>
</dbReference>
<dbReference type="CDD" id="cd07516">
    <property type="entry name" value="HAD_Pase"/>
    <property type="match status" value="1"/>
</dbReference>
<dbReference type="NCBIfam" id="TIGR01484">
    <property type="entry name" value="HAD-SF-IIB"/>
    <property type="match status" value="1"/>
</dbReference>
<dbReference type="SFLD" id="SFLDG01140">
    <property type="entry name" value="C2.B:_Phosphomannomutase_and_P"/>
    <property type="match status" value="1"/>
</dbReference>
<dbReference type="AlphaFoldDB" id="A0A6I4VR87"/>
<keyword evidence="1" id="KW-0378">Hydrolase</keyword>
<dbReference type="GO" id="GO:0000287">
    <property type="term" value="F:magnesium ion binding"/>
    <property type="evidence" value="ECO:0007669"/>
    <property type="project" value="TreeGrafter"/>
</dbReference>
<dbReference type="InterPro" id="IPR000150">
    <property type="entry name" value="Cof"/>
</dbReference>
<dbReference type="EMBL" id="WUUL01000001">
    <property type="protein sequence ID" value="MXQ52396.1"/>
    <property type="molecule type" value="Genomic_DNA"/>
</dbReference>
<dbReference type="GO" id="GO:0005829">
    <property type="term" value="C:cytosol"/>
    <property type="evidence" value="ECO:0007669"/>
    <property type="project" value="TreeGrafter"/>
</dbReference>
<comment type="caution">
    <text evidence="1">The sequence shown here is derived from an EMBL/GenBank/DDBJ whole genome shotgun (WGS) entry which is preliminary data.</text>
</comment>
<dbReference type="Gene3D" id="3.30.1240.10">
    <property type="match status" value="1"/>
</dbReference>
<dbReference type="NCBIfam" id="TIGR00099">
    <property type="entry name" value="Cof-subfamily"/>
    <property type="match status" value="1"/>
</dbReference>
<dbReference type="GO" id="GO:0016791">
    <property type="term" value="F:phosphatase activity"/>
    <property type="evidence" value="ECO:0007669"/>
    <property type="project" value="TreeGrafter"/>
</dbReference>
<gene>
    <name evidence="1" type="ORF">GSM42_01230</name>
</gene>
<dbReference type="InterPro" id="IPR036412">
    <property type="entry name" value="HAD-like_sf"/>
</dbReference>
<reference evidence="1 2" key="1">
    <citation type="submission" date="2019-12" db="EMBL/GenBank/DDBJ databases">
        <title>Whole-genome analyses of novel actinobacteria.</title>
        <authorList>
            <person name="Sahin N."/>
            <person name="Saygin H."/>
        </authorList>
    </citation>
    <scope>NUCLEOTIDE SEQUENCE [LARGE SCALE GENOMIC DNA]</scope>
    <source>
        <strain evidence="1 2">KC615</strain>
    </source>
</reference>
<evidence type="ECO:0000313" key="2">
    <source>
        <dbReference type="Proteomes" id="UP000430692"/>
    </source>
</evidence>
<dbReference type="InterPro" id="IPR006379">
    <property type="entry name" value="HAD-SF_hydro_IIB"/>
</dbReference>